<evidence type="ECO:0000256" key="3">
    <source>
        <dbReference type="ARBA" id="ARBA00022692"/>
    </source>
</evidence>
<evidence type="ECO:0000313" key="8">
    <source>
        <dbReference type="Proteomes" id="UP001651880"/>
    </source>
</evidence>
<dbReference type="Proteomes" id="UP001651880">
    <property type="component" value="Unassembled WGS sequence"/>
</dbReference>
<evidence type="ECO:0000256" key="4">
    <source>
        <dbReference type="ARBA" id="ARBA00022989"/>
    </source>
</evidence>
<feature type="transmembrane region" description="Helical" evidence="6">
    <location>
        <begin position="20"/>
        <end position="41"/>
    </location>
</feature>
<name>A0ABT1NAQ0_9FIRM</name>
<dbReference type="CDD" id="cd06580">
    <property type="entry name" value="TM_PBP1_transp_TpRbsC_like"/>
    <property type="match status" value="1"/>
</dbReference>
<organism evidence="7 8">
    <name type="scientific">Lutispora saccharofermentans</name>
    <dbReference type="NCBI Taxonomy" id="3024236"/>
    <lineage>
        <taxon>Bacteria</taxon>
        <taxon>Bacillati</taxon>
        <taxon>Bacillota</taxon>
        <taxon>Clostridia</taxon>
        <taxon>Lutisporales</taxon>
        <taxon>Lutisporaceae</taxon>
        <taxon>Lutispora</taxon>
    </lineage>
</organism>
<evidence type="ECO:0000256" key="1">
    <source>
        <dbReference type="ARBA" id="ARBA00004651"/>
    </source>
</evidence>
<evidence type="ECO:0000256" key="5">
    <source>
        <dbReference type="ARBA" id="ARBA00023136"/>
    </source>
</evidence>
<keyword evidence="3 6" id="KW-0812">Transmembrane</keyword>
<dbReference type="EMBL" id="JAJEKE010000001">
    <property type="protein sequence ID" value="MCQ1528340.1"/>
    <property type="molecule type" value="Genomic_DNA"/>
</dbReference>
<reference evidence="7 8" key="1">
    <citation type="submission" date="2021-10" db="EMBL/GenBank/DDBJ databases">
        <title>Lutispora strain m25 sp. nov., a thermophilic, non-spore-forming bacterium isolated from a lab-scale methanogenic bioreactor digesting anaerobic sludge.</title>
        <authorList>
            <person name="El Houari A."/>
            <person name="Mcdonald J."/>
        </authorList>
    </citation>
    <scope>NUCLEOTIDE SEQUENCE [LARGE SCALE GENOMIC DNA]</scope>
    <source>
        <strain evidence="8">m25</strain>
    </source>
</reference>
<comment type="subcellular location">
    <subcellularLocation>
        <location evidence="1">Cell membrane</location>
        <topology evidence="1">Multi-pass membrane protein</topology>
    </subcellularLocation>
</comment>
<keyword evidence="8" id="KW-1185">Reference proteome</keyword>
<dbReference type="PANTHER" id="PTHR47089:SF1">
    <property type="entry name" value="GUANOSINE ABC TRANSPORTER PERMEASE PROTEIN NUPP"/>
    <property type="match status" value="1"/>
</dbReference>
<gene>
    <name evidence="7" type="ORF">LJD61_02095</name>
</gene>
<feature type="transmembrane region" description="Helical" evidence="6">
    <location>
        <begin position="330"/>
        <end position="351"/>
    </location>
</feature>
<protein>
    <submittedName>
        <fullName evidence="7">ABC transporter permease</fullName>
    </submittedName>
</protein>
<dbReference type="PANTHER" id="PTHR47089">
    <property type="entry name" value="ABC TRANSPORTER, PERMEASE PROTEIN"/>
    <property type="match status" value="1"/>
</dbReference>
<accession>A0ABT1NAQ0</accession>
<feature type="transmembrane region" description="Helical" evidence="6">
    <location>
        <begin position="152"/>
        <end position="171"/>
    </location>
</feature>
<dbReference type="Pfam" id="PF02653">
    <property type="entry name" value="BPD_transp_2"/>
    <property type="match status" value="1"/>
</dbReference>
<evidence type="ECO:0000313" key="7">
    <source>
        <dbReference type="EMBL" id="MCQ1528340.1"/>
    </source>
</evidence>
<feature type="transmembrane region" description="Helical" evidence="6">
    <location>
        <begin position="119"/>
        <end position="140"/>
    </location>
</feature>
<keyword evidence="2" id="KW-1003">Cell membrane</keyword>
<feature type="transmembrane region" description="Helical" evidence="6">
    <location>
        <begin position="251"/>
        <end position="271"/>
    </location>
</feature>
<evidence type="ECO:0000256" key="2">
    <source>
        <dbReference type="ARBA" id="ARBA00022475"/>
    </source>
</evidence>
<keyword evidence="5 6" id="KW-0472">Membrane</keyword>
<dbReference type="RefSeq" id="WP_255225827.1">
    <property type="nucleotide sequence ID" value="NZ_JAJEKE010000001.1"/>
</dbReference>
<comment type="caution">
    <text evidence="7">The sequence shown here is derived from an EMBL/GenBank/DDBJ whole genome shotgun (WGS) entry which is preliminary data.</text>
</comment>
<sequence>MENWIDELKDSLKNTFKEILYPLIAIVISFIAGAILVYAFGRSPITAYKALFLGALGDWNKIGETLVTTTTLILTGLSIAFAFRCGLFNIGAEGQFIMGGVASLWAGWALAGLPPVLHVAVTLLTGAIAGGIWAGIVGWLKAKVGSHEVINSIMMNYIAMNLSNYLIMTVLNEPDKAFSYEIAPTAKLWRFSESFVQFKYSRLHIGIIIAVLVALAAYYLLNKTIRGYEIRAVGFNPSASEYGGINVNRNIVLAMVISGLFSGLAGGIQTAGVQYRVNNLFGFTGYGLDGIPVALVGNNHPIGVVLSAFLFGILQRGGPMMQVEGIPKEVVGIIQGIIILFVASNFVRVMVKRYKENKEIKAHLAKGEVK</sequence>
<feature type="transmembrane region" description="Helical" evidence="6">
    <location>
        <begin position="95"/>
        <end position="113"/>
    </location>
</feature>
<evidence type="ECO:0000256" key="6">
    <source>
        <dbReference type="SAM" id="Phobius"/>
    </source>
</evidence>
<dbReference type="InterPro" id="IPR001851">
    <property type="entry name" value="ABC_transp_permease"/>
</dbReference>
<proteinExistence type="predicted"/>
<feature type="transmembrane region" description="Helical" evidence="6">
    <location>
        <begin position="61"/>
        <end position="83"/>
    </location>
</feature>
<feature type="transmembrane region" description="Helical" evidence="6">
    <location>
        <begin position="203"/>
        <end position="221"/>
    </location>
</feature>
<keyword evidence="4 6" id="KW-1133">Transmembrane helix</keyword>